<evidence type="ECO:0000313" key="5">
    <source>
        <dbReference type="Proteomes" id="UP001309876"/>
    </source>
</evidence>
<dbReference type="CDD" id="cd04657">
    <property type="entry name" value="Piwi_ago-like"/>
    <property type="match status" value="1"/>
</dbReference>
<dbReference type="SMART" id="SM00950">
    <property type="entry name" value="Piwi"/>
    <property type="match status" value="1"/>
</dbReference>
<dbReference type="CDD" id="cd02846">
    <property type="entry name" value="PAZ_argonaute_like"/>
    <property type="match status" value="1"/>
</dbReference>
<organism evidence="4 5">
    <name type="scientific">Lithohypha guttulata</name>
    <dbReference type="NCBI Taxonomy" id="1690604"/>
    <lineage>
        <taxon>Eukaryota</taxon>
        <taxon>Fungi</taxon>
        <taxon>Dikarya</taxon>
        <taxon>Ascomycota</taxon>
        <taxon>Pezizomycotina</taxon>
        <taxon>Eurotiomycetes</taxon>
        <taxon>Chaetothyriomycetidae</taxon>
        <taxon>Chaetothyriales</taxon>
        <taxon>Trichomeriaceae</taxon>
        <taxon>Lithohypha</taxon>
    </lineage>
</organism>
<evidence type="ECO:0000259" key="2">
    <source>
        <dbReference type="PROSITE" id="PS50821"/>
    </source>
</evidence>
<accession>A0AAN7T4Z8</accession>
<dbReference type="InterPro" id="IPR003100">
    <property type="entry name" value="PAZ_dom"/>
</dbReference>
<dbReference type="SMART" id="SM01163">
    <property type="entry name" value="DUF1785"/>
    <property type="match status" value="1"/>
</dbReference>
<dbReference type="Gene3D" id="3.40.50.2300">
    <property type="match status" value="1"/>
</dbReference>
<protein>
    <submittedName>
        <fullName evidence="4">Protein argonaute</fullName>
    </submittedName>
</protein>
<dbReference type="InterPro" id="IPR036085">
    <property type="entry name" value="PAZ_dom_sf"/>
</dbReference>
<dbReference type="EMBL" id="JAVRRJ010000001">
    <property type="protein sequence ID" value="KAK5089992.1"/>
    <property type="molecule type" value="Genomic_DNA"/>
</dbReference>
<evidence type="ECO:0000256" key="1">
    <source>
        <dbReference type="SAM" id="MobiDB-lite"/>
    </source>
</evidence>
<dbReference type="Gene3D" id="2.170.260.10">
    <property type="entry name" value="paz domain"/>
    <property type="match status" value="1"/>
</dbReference>
<dbReference type="InterPro" id="IPR045246">
    <property type="entry name" value="Piwi_ago-like"/>
</dbReference>
<comment type="caution">
    <text evidence="4">The sequence shown here is derived from an EMBL/GenBank/DDBJ whole genome shotgun (WGS) entry which is preliminary data.</text>
</comment>
<feature type="domain" description="Piwi" evidence="3">
    <location>
        <begin position="640"/>
        <end position="946"/>
    </location>
</feature>
<dbReference type="PROSITE" id="PS50822">
    <property type="entry name" value="PIWI"/>
    <property type="match status" value="1"/>
</dbReference>
<dbReference type="InterPro" id="IPR032474">
    <property type="entry name" value="Argonaute_N"/>
</dbReference>
<evidence type="ECO:0000313" key="4">
    <source>
        <dbReference type="EMBL" id="KAK5089992.1"/>
    </source>
</evidence>
<dbReference type="InterPro" id="IPR036397">
    <property type="entry name" value="RNaseH_sf"/>
</dbReference>
<feature type="region of interest" description="Disordered" evidence="1">
    <location>
        <begin position="952"/>
        <end position="973"/>
    </location>
</feature>
<dbReference type="InterPro" id="IPR032473">
    <property type="entry name" value="Argonaute_Mid_dom"/>
</dbReference>
<feature type="domain" description="PAZ" evidence="2">
    <location>
        <begin position="354"/>
        <end position="468"/>
    </location>
</feature>
<feature type="compositionally biased region" description="Low complexity" evidence="1">
    <location>
        <begin position="37"/>
        <end position="82"/>
    </location>
</feature>
<dbReference type="SUPFAM" id="SSF53098">
    <property type="entry name" value="Ribonuclease H-like"/>
    <property type="match status" value="1"/>
</dbReference>
<dbReference type="PROSITE" id="PS50821">
    <property type="entry name" value="PAZ"/>
    <property type="match status" value="1"/>
</dbReference>
<proteinExistence type="predicted"/>
<name>A0AAN7T4Z8_9EURO</name>
<dbReference type="Gene3D" id="3.30.420.10">
    <property type="entry name" value="Ribonuclease H-like superfamily/Ribonuclease H"/>
    <property type="match status" value="1"/>
</dbReference>
<dbReference type="InterPro" id="IPR014811">
    <property type="entry name" value="ArgoL1"/>
</dbReference>
<dbReference type="Pfam" id="PF08699">
    <property type="entry name" value="ArgoL1"/>
    <property type="match status" value="1"/>
</dbReference>
<dbReference type="Pfam" id="PF16488">
    <property type="entry name" value="ArgoL2"/>
    <property type="match status" value="1"/>
</dbReference>
<dbReference type="Pfam" id="PF16486">
    <property type="entry name" value="ArgoN"/>
    <property type="match status" value="1"/>
</dbReference>
<gene>
    <name evidence="4" type="primary">ago1</name>
    <name evidence="4" type="ORF">LTR05_000161</name>
</gene>
<feature type="region of interest" description="Disordered" evidence="1">
    <location>
        <begin position="1"/>
        <end position="103"/>
    </location>
</feature>
<dbReference type="InterPro" id="IPR012337">
    <property type="entry name" value="RNaseH-like_sf"/>
</dbReference>
<sequence length="996" mass="110229">MSSARRRGQARGQAPEANNPPRRGMNPARGRVAPFDGPASRGSASGAGAQSQISGPAPSSRRGSNAGSQAGSQGGSQAPSAPVSSRPAMATAGLDPAREGPPARATDAIRFVDMPASFYNIDNMFDHATEFAKRPSYNDTGKVIQLPLNSYEVTQIPRINIYQYDVIIGNGAETRAVQRRVWQSQVRKKNDKLGPDVIWDGNKLAWSMRPYGTVRMMVDLDVENGRPADKDGKNSFRIHINQTKTLNLAVLSAYIGGQMQFSNEVLEAINFLDHLMREGPSNNQTLVPLKASFFKRGGDFMDLGSSVEVFRGIFQSIRPAQGGRMVINLDVANTTFWKPQGLLETIIAKNSWRDPNQIVQQFQDRNQVSATEKYLKRLMVKAVYKGNIQPEKVYKIEKIANVNANTHRIKWRNPQTGQESNEMVSIAVYFNRRYNVQLRYPNIPLVQMTKKMRGSPVLFPAELLVLEKHQRYGAKLDENQTANMIKFAVSPPAKRLEAINQGKSWLGWDTDLMMRNYGLKISNQQLITQARVLPAPGVKFKNKVEQPGTKGRWDLRAKQFMTNNSTKLVSWGIGFFEGRTGFTQQSLEKFAMDFMAAYRGHGGDVANTKPHMMKLNNDPGVAVNDLYQATGNAFKQRPQILVFLVQNRNSQHYLRIKKSCDCRFGVVSQVMQAAQVAKGNAQYYSNVLMKFNAKLGGSTAQALPGKGSGTVNFTAPTVFIGCDVSHASPGSDQPSMAAITVSFDRFARRYAAGCQTNGRRVEMVTPANWRNVLKPLLQTWMSDVGGGQAPAQVYYIRDGVSERQFQHVMEQEVPEIRAILDDLSGRKWNGKITSIIAAKRHHIRAFPKSGDGDQKGNPLPGTLIERDVTSPMDFDFYLYSHTALQGTSRPVHYTVIQDEAAHKPSAIQNMIYEHCYQYMRSTTSVSLHPAAYYAHLASNRAKAHENITAAAGPQGGAGFKATGPASSDTPRSSEVPALLPFQTANGSGIQFSMWYI</sequence>
<dbReference type="AlphaFoldDB" id="A0AAN7T4Z8"/>
<dbReference type="Proteomes" id="UP001309876">
    <property type="component" value="Unassembled WGS sequence"/>
</dbReference>
<dbReference type="SUPFAM" id="SSF101690">
    <property type="entry name" value="PAZ domain"/>
    <property type="match status" value="1"/>
</dbReference>
<dbReference type="InterPro" id="IPR032472">
    <property type="entry name" value="ArgoL2"/>
</dbReference>
<dbReference type="GO" id="GO:0003723">
    <property type="term" value="F:RNA binding"/>
    <property type="evidence" value="ECO:0007669"/>
    <property type="project" value="InterPro"/>
</dbReference>
<evidence type="ECO:0000259" key="3">
    <source>
        <dbReference type="PROSITE" id="PS50822"/>
    </source>
</evidence>
<dbReference type="Pfam" id="PF02170">
    <property type="entry name" value="PAZ"/>
    <property type="match status" value="1"/>
</dbReference>
<dbReference type="PANTHER" id="PTHR22891">
    <property type="entry name" value="EUKARYOTIC TRANSLATION INITIATION FACTOR 2C"/>
    <property type="match status" value="1"/>
</dbReference>
<dbReference type="InterPro" id="IPR003165">
    <property type="entry name" value="Piwi"/>
</dbReference>
<dbReference type="Pfam" id="PF02171">
    <property type="entry name" value="Piwi"/>
    <property type="match status" value="1"/>
</dbReference>
<dbReference type="Pfam" id="PF16487">
    <property type="entry name" value="ArgoMid"/>
    <property type="match status" value="1"/>
</dbReference>
<reference evidence="4 5" key="1">
    <citation type="submission" date="2023-08" db="EMBL/GenBank/DDBJ databases">
        <title>Black Yeasts Isolated from many extreme environments.</title>
        <authorList>
            <person name="Coleine C."/>
            <person name="Stajich J.E."/>
            <person name="Selbmann L."/>
        </authorList>
    </citation>
    <scope>NUCLEOTIDE SEQUENCE [LARGE SCALE GENOMIC DNA]</scope>
    <source>
        <strain evidence="4 5">CCFEE 5910</strain>
    </source>
</reference>
<keyword evidence="5" id="KW-1185">Reference proteome</keyword>